<organism evidence="3 4">
    <name type="scientific">Plenodomus tracheiphilus IPT5</name>
    <dbReference type="NCBI Taxonomy" id="1408161"/>
    <lineage>
        <taxon>Eukaryota</taxon>
        <taxon>Fungi</taxon>
        <taxon>Dikarya</taxon>
        <taxon>Ascomycota</taxon>
        <taxon>Pezizomycotina</taxon>
        <taxon>Dothideomycetes</taxon>
        <taxon>Pleosporomycetidae</taxon>
        <taxon>Pleosporales</taxon>
        <taxon>Pleosporineae</taxon>
        <taxon>Leptosphaeriaceae</taxon>
        <taxon>Plenodomus</taxon>
    </lineage>
</organism>
<name>A0A6A7B8Q8_9PLEO</name>
<evidence type="ECO:0000256" key="1">
    <source>
        <dbReference type="ARBA" id="ARBA00023002"/>
    </source>
</evidence>
<dbReference type="Proteomes" id="UP000799423">
    <property type="component" value="Unassembled WGS sequence"/>
</dbReference>
<protein>
    <recommendedName>
        <fullName evidence="2">Flavin reductase like domain-containing protein</fullName>
    </recommendedName>
</protein>
<dbReference type="PANTHER" id="PTHR30466:SF1">
    <property type="entry name" value="FMN REDUCTASE (NADH) RUTF"/>
    <property type="match status" value="1"/>
</dbReference>
<accession>A0A6A7B8Q8</accession>
<dbReference type="PANTHER" id="PTHR30466">
    <property type="entry name" value="FLAVIN REDUCTASE"/>
    <property type="match status" value="1"/>
</dbReference>
<dbReference type="SMART" id="SM00903">
    <property type="entry name" value="Flavin_Reduct"/>
    <property type="match status" value="1"/>
</dbReference>
<dbReference type="EMBL" id="MU006303">
    <property type="protein sequence ID" value="KAF2851087.1"/>
    <property type="molecule type" value="Genomic_DNA"/>
</dbReference>
<dbReference type="InterPro" id="IPR002563">
    <property type="entry name" value="Flavin_Rdtase-like_dom"/>
</dbReference>
<dbReference type="Pfam" id="PF01613">
    <property type="entry name" value="Flavin_Reduct"/>
    <property type="match status" value="1"/>
</dbReference>
<keyword evidence="1" id="KW-0560">Oxidoreductase</keyword>
<gene>
    <name evidence="3" type="ORF">T440DRAFT_448890</name>
</gene>
<evidence type="ECO:0000259" key="2">
    <source>
        <dbReference type="SMART" id="SM00903"/>
    </source>
</evidence>
<proteinExistence type="predicted"/>
<dbReference type="InterPro" id="IPR050268">
    <property type="entry name" value="NADH-dep_flavin_reductase"/>
</dbReference>
<dbReference type="GO" id="GO:0042602">
    <property type="term" value="F:riboflavin reductase (NADPH) activity"/>
    <property type="evidence" value="ECO:0007669"/>
    <property type="project" value="TreeGrafter"/>
</dbReference>
<reference evidence="3" key="1">
    <citation type="submission" date="2020-01" db="EMBL/GenBank/DDBJ databases">
        <authorList>
            <consortium name="DOE Joint Genome Institute"/>
            <person name="Haridas S."/>
            <person name="Albert R."/>
            <person name="Binder M."/>
            <person name="Bloem J."/>
            <person name="Labutti K."/>
            <person name="Salamov A."/>
            <person name="Andreopoulos B."/>
            <person name="Baker S.E."/>
            <person name="Barry K."/>
            <person name="Bills G."/>
            <person name="Bluhm B.H."/>
            <person name="Cannon C."/>
            <person name="Castanera R."/>
            <person name="Culley D.E."/>
            <person name="Daum C."/>
            <person name="Ezra D."/>
            <person name="Gonzalez J.B."/>
            <person name="Henrissat B."/>
            <person name="Kuo A."/>
            <person name="Liang C."/>
            <person name="Lipzen A."/>
            <person name="Lutzoni F."/>
            <person name="Magnuson J."/>
            <person name="Mondo S."/>
            <person name="Nolan M."/>
            <person name="Ohm R."/>
            <person name="Pangilinan J."/>
            <person name="Park H.-J."/>
            <person name="Ramirez L."/>
            <person name="Alfaro M."/>
            <person name="Sun H."/>
            <person name="Tritt A."/>
            <person name="Yoshinaga Y."/>
            <person name="Zwiers L.-H."/>
            <person name="Turgeon B.G."/>
            <person name="Goodwin S.B."/>
            <person name="Spatafora J.W."/>
            <person name="Crous P.W."/>
            <person name="Grigoriev I.V."/>
        </authorList>
    </citation>
    <scope>NUCLEOTIDE SEQUENCE</scope>
    <source>
        <strain evidence="3">IPT5</strain>
    </source>
</reference>
<sequence>MSLAHRPAARFFAAFYRWNLQNRPSSLCAMFSHRHRCGAHSTHASFARSYHATRHLLQQPENGLPQQNDLSPSKIEDINGILEHTDANQRDATRIAVTDIPDLDAETEALKSSLRALMRNVPTSVAVVTAAGVDPKTQEHVPLGVAVSSLTTVSMDPPMISFNLKEPSQTLNAIRAAKGLFRIHIPSANKGGANIVEKFSQGNHTAAYNMRRKSLRKLWVPIIRRDSRSTDSMAPQIWDDDVQAAMECTVTQELPVADHVILVAKIDSIERRVLHCPAVLYFQGKYMRVDGTSIKVHAAPTPATSDQTIQKVWDCAQFPGEKERREYMEHIKAFIKADKSHLELGNLNIARLIMALPYQPQALGINVRVLVAECRSEMGLPNPQLPVAQRDTPVLDEFYGRLAPSSREIVIERAKKMVSHDVRFLDLEYATLLQHLGVSSFVKDLLPSDIMKPLRAAGLVDSISTKGNDTYNNIYRLEKIEKNLVQYMRTLRFEEAASRSWDHLMEHSGGDNSTKPYFRNARPRLLTMTQPVVFSRENLDISGHVSEAETRVVLRRIVHYLFVSNQSQYRRYKGVAPGEILRRVHVDPTITGMDVEYFLAKIEHIYQFTHHFRDFAPKVNELLGGWFEYDITWDELKSRVKQFVEATPLRATKWSKADQMAALGLHHYAKVQVPGQDVPQEVRSDVLLATLVAKELRDFYGTGTPRENTAIAKFLKETYDYEVHAKAHLQPDRLDLEQGDSSIELREAMLSNLNVDVSGGTMAKRYK</sequence>
<dbReference type="OrthoDB" id="2015405at2759"/>
<dbReference type="GO" id="GO:0010181">
    <property type="term" value="F:FMN binding"/>
    <property type="evidence" value="ECO:0007669"/>
    <property type="project" value="InterPro"/>
</dbReference>
<evidence type="ECO:0000313" key="4">
    <source>
        <dbReference type="Proteomes" id="UP000799423"/>
    </source>
</evidence>
<dbReference type="SUPFAM" id="SSF50475">
    <property type="entry name" value="FMN-binding split barrel"/>
    <property type="match status" value="1"/>
</dbReference>
<dbReference type="InterPro" id="IPR012349">
    <property type="entry name" value="Split_barrel_FMN-bd"/>
</dbReference>
<keyword evidence="4" id="KW-1185">Reference proteome</keyword>
<evidence type="ECO:0000313" key="3">
    <source>
        <dbReference type="EMBL" id="KAF2851087.1"/>
    </source>
</evidence>
<dbReference type="AlphaFoldDB" id="A0A6A7B8Q8"/>
<feature type="domain" description="Flavin reductase like" evidence="2">
    <location>
        <begin position="118"/>
        <end position="288"/>
    </location>
</feature>
<dbReference type="Gene3D" id="2.30.110.10">
    <property type="entry name" value="Electron Transport, Fmn-binding Protein, Chain A"/>
    <property type="match status" value="1"/>
</dbReference>